<comment type="caution">
    <text evidence="2">The sequence shown here is derived from an EMBL/GenBank/DDBJ whole genome shotgun (WGS) entry which is preliminary data.</text>
</comment>
<dbReference type="OrthoDB" id="9805309at2"/>
<dbReference type="InterPro" id="IPR010982">
    <property type="entry name" value="Lambda_DNA-bd_dom_sf"/>
</dbReference>
<dbReference type="Pfam" id="PF13443">
    <property type="entry name" value="HTH_26"/>
    <property type="match status" value="1"/>
</dbReference>
<evidence type="ECO:0000313" key="3">
    <source>
        <dbReference type="Proteomes" id="UP000295008"/>
    </source>
</evidence>
<dbReference type="PANTHER" id="PTHR37301">
    <property type="entry name" value="DNA-BINDING PROTEIN-RELATED"/>
    <property type="match status" value="1"/>
</dbReference>
<proteinExistence type="predicted"/>
<reference evidence="2 3" key="1">
    <citation type="submission" date="2019-03" db="EMBL/GenBank/DDBJ databases">
        <title>Genomic Encyclopedia of Type Strains, Phase IV (KMG-IV): sequencing the most valuable type-strain genomes for metagenomic binning, comparative biology and taxonomic classification.</title>
        <authorList>
            <person name="Goeker M."/>
        </authorList>
    </citation>
    <scope>NUCLEOTIDE SEQUENCE [LARGE SCALE GENOMIC DNA]</scope>
    <source>
        <strain evidence="2 3">LX-B</strain>
    </source>
</reference>
<evidence type="ECO:0000313" key="2">
    <source>
        <dbReference type="EMBL" id="TCL68551.1"/>
    </source>
</evidence>
<dbReference type="SUPFAM" id="SSF47413">
    <property type="entry name" value="lambda repressor-like DNA-binding domains"/>
    <property type="match status" value="1"/>
</dbReference>
<dbReference type="GO" id="GO:0003677">
    <property type="term" value="F:DNA binding"/>
    <property type="evidence" value="ECO:0007669"/>
    <property type="project" value="InterPro"/>
</dbReference>
<dbReference type="RefSeq" id="WP_132014537.1">
    <property type="nucleotide sequence ID" value="NZ_SLUN01000013.1"/>
</dbReference>
<dbReference type="EMBL" id="SLUN01000013">
    <property type="protein sequence ID" value="TCL68551.1"/>
    <property type="molecule type" value="Genomic_DNA"/>
</dbReference>
<dbReference type="Proteomes" id="UP000295008">
    <property type="component" value="Unassembled WGS sequence"/>
</dbReference>
<name>A0A4R1RQ82_HYDET</name>
<keyword evidence="3" id="KW-1185">Reference proteome</keyword>
<accession>A0A4R1RQ82</accession>
<gene>
    <name evidence="2" type="ORF">EDC14_101392</name>
</gene>
<protein>
    <submittedName>
        <fullName evidence="2">Putative transcriptional regulator</fullName>
    </submittedName>
</protein>
<sequence>MIRFTLDRLMFENNRMKVPELQEKSGVNKNTLYAIYNNTCTRVDLSVINRICNALHCQPGDLMVYEPDTQ</sequence>
<organism evidence="2 3">
    <name type="scientific">Hydrogenispora ethanolica</name>
    <dbReference type="NCBI Taxonomy" id="1082276"/>
    <lineage>
        <taxon>Bacteria</taxon>
        <taxon>Bacillati</taxon>
        <taxon>Bacillota</taxon>
        <taxon>Hydrogenispora</taxon>
    </lineage>
</organism>
<evidence type="ECO:0000259" key="1">
    <source>
        <dbReference type="PROSITE" id="PS50943"/>
    </source>
</evidence>
<dbReference type="Gene3D" id="1.10.260.40">
    <property type="entry name" value="lambda repressor-like DNA-binding domains"/>
    <property type="match status" value="1"/>
</dbReference>
<feature type="domain" description="HTH cro/C1-type" evidence="1">
    <location>
        <begin position="20"/>
        <end position="62"/>
    </location>
</feature>
<dbReference type="PROSITE" id="PS50943">
    <property type="entry name" value="HTH_CROC1"/>
    <property type="match status" value="1"/>
</dbReference>
<dbReference type="AlphaFoldDB" id="A0A4R1RQ82"/>
<dbReference type="InterPro" id="IPR001387">
    <property type="entry name" value="Cro/C1-type_HTH"/>
</dbReference>
<dbReference type="PANTHER" id="PTHR37301:SF1">
    <property type="entry name" value="DNA-BINDING PROTEIN"/>
    <property type="match status" value="1"/>
</dbReference>